<dbReference type="AlphaFoldDB" id="A0A0A9A5N8"/>
<reference evidence="1" key="2">
    <citation type="journal article" date="2015" name="Data Brief">
        <title>Shoot transcriptome of the giant reed, Arundo donax.</title>
        <authorList>
            <person name="Barrero R.A."/>
            <person name="Guerrero F.D."/>
            <person name="Moolhuijzen P."/>
            <person name="Goolsby J.A."/>
            <person name="Tidwell J."/>
            <person name="Bellgard S.E."/>
            <person name="Bellgard M.I."/>
        </authorList>
    </citation>
    <scope>NUCLEOTIDE SEQUENCE</scope>
    <source>
        <tissue evidence="1">Shoot tissue taken approximately 20 cm above the soil surface</tissue>
    </source>
</reference>
<organism evidence="1">
    <name type="scientific">Arundo donax</name>
    <name type="common">Giant reed</name>
    <name type="synonym">Donax arundinaceus</name>
    <dbReference type="NCBI Taxonomy" id="35708"/>
    <lineage>
        <taxon>Eukaryota</taxon>
        <taxon>Viridiplantae</taxon>
        <taxon>Streptophyta</taxon>
        <taxon>Embryophyta</taxon>
        <taxon>Tracheophyta</taxon>
        <taxon>Spermatophyta</taxon>
        <taxon>Magnoliopsida</taxon>
        <taxon>Liliopsida</taxon>
        <taxon>Poales</taxon>
        <taxon>Poaceae</taxon>
        <taxon>PACMAD clade</taxon>
        <taxon>Arundinoideae</taxon>
        <taxon>Arundineae</taxon>
        <taxon>Arundo</taxon>
    </lineage>
</organism>
<reference evidence="1" key="1">
    <citation type="submission" date="2014-09" db="EMBL/GenBank/DDBJ databases">
        <authorList>
            <person name="Magalhaes I.L.F."/>
            <person name="Oliveira U."/>
            <person name="Santos F.R."/>
            <person name="Vidigal T.H.D.A."/>
            <person name="Brescovit A.D."/>
            <person name="Santos A.J."/>
        </authorList>
    </citation>
    <scope>NUCLEOTIDE SEQUENCE</scope>
    <source>
        <tissue evidence="1">Shoot tissue taken approximately 20 cm above the soil surface</tissue>
    </source>
</reference>
<evidence type="ECO:0000313" key="1">
    <source>
        <dbReference type="EMBL" id="JAD44315.1"/>
    </source>
</evidence>
<proteinExistence type="predicted"/>
<accession>A0A0A9A5N8</accession>
<sequence>MSLRAPLARQHSASASRHLGLLGYGTPLSLVRTLKDAL</sequence>
<name>A0A0A9A5N8_ARUDO</name>
<protein>
    <submittedName>
        <fullName evidence="1">Uncharacterized protein</fullName>
    </submittedName>
</protein>
<dbReference type="EMBL" id="GBRH01253580">
    <property type="protein sequence ID" value="JAD44315.1"/>
    <property type="molecule type" value="Transcribed_RNA"/>
</dbReference>